<proteinExistence type="predicted"/>
<accession>A0AAN8ED44</accession>
<feature type="compositionally biased region" description="Basic and acidic residues" evidence="1">
    <location>
        <begin position="169"/>
        <end position="181"/>
    </location>
</feature>
<dbReference type="AlphaFoldDB" id="A0AAN8ED44"/>
<comment type="caution">
    <text evidence="2">The sequence shown here is derived from an EMBL/GenBank/DDBJ whole genome shotgun (WGS) entry which is preliminary data.</text>
</comment>
<evidence type="ECO:0000313" key="2">
    <source>
        <dbReference type="EMBL" id="KAK5951340.1"/>
    </source>
</evidence>
<gene>
    <name evidence="2" type="ORF">OHC33_007758</name>
</gene>
<protein>
    <submittedName>
        <fullName evidence="2">Uncharacterized protein</fullName>
    </submittedName>
</protein>
<evidence type="ECO:0000256" key="1">
    <source>
        <dbReference type="SAM" id="MobiDB-lite"/>
    </source>
</evidence>
<reference evidence="2 3" key="1">
    <citation type="submission" date="2022-12" db="EMBL/GenBank/DDBJ databases">
        <title>Genomic features and morphological characterization of a novel Knufia sp. strain isolated from spacecraft assembly facility.</title>
        <authorList>
            <person name="Teixeira M."/>
            <person name="Chander A.M."/>
            <person name="Stajich J.E."/>
            <person name="Venkateswaran K."/>
        </authorList>
    </citation>
    <scope>NUCLEOTIDE SEQUENCE [LARGE SCALE GENOMIC DNA]</scope>
    <source>
        <strain evidence="2 3">FJI-L2-BK-P2</strain>
    </source>
</reference>
<feature type="region of interest" description="Disordered" evidence="1">
    <location>
        <begin position="137"/>
        <end position="181"/>
    </location>
</feature>
<dbReference type="EMBL" id="JAKLMC020000021">
    <property type="protein sequence ID" value="KAK5951340.1"/>
    <property type="molecule type" value="Genomic_DNA"/>
</dbReference>
<name>A0AAN8ED44_9EURO</name>
<organism evidence="2 3">
    <name type="scientific">Knufia fluminis</name>
    <dbReference type="NCBI Taxonomy" id="191047"/>
    <lineage>
        <taxon>Eukaryota</taxon>
        <taxon>Fungi</taxon>
        <taxon>Dikarya</taxon>
        <taxon>Ascomycota</taxon>
        <taxon>Pezizomycotina</taxon>
        <taxon>Eurotiomycetes</taxon>
        <taxon>Chaetothyriomycetidae</taxon>
        <taxon>Chaetothyriales</taxon>
        <taxon>Trichomeriaceae</taxon>
        <taxon>Knufia</taxon>
    </lineage>
</organism>
<evidence type="ECO:0000313" key="3">
    <source>
        <dbReference type="Proteomes" id="UP001316803"/>
    </source>
</evidence>
<sequence length="181" mass="20717">MACTTYPAPSVPHCSTNQIKYSLVAKICLGCDDHVYCKSGLSVLEGDTCRHNIIGQLGLRKLGLDTAGQLLQGDFIRVELSREDWSRGLPTLVSIDYGYHGELELTKADFRDVEMMEAQRHKRKLCMLRISRDPNPALKERFDREKEASSASEFEEQERKKVQTIARKQKQEEEARDKRTQ</sequence>
<keyword evidence="3" id="KW-1185">Reference proteome</keyword>
<dbReference type="Proteomes" id="UP001316803">
    <property type="component" value="Unassembled WGS sequence"/>
</dbReference>
<feature type="compositionally biased region" description="Basic and acidic residues" evidence="1">
    <location>
        <begin position="138"/>
        <end position="148"/>
    </location>
</feature>